<dbReference type="Gene3D" id="1.10.260.40">
    <property type="entry name" value="lambda repressor-like DNA-binding domains"/>
    <property type="match status" value="1"/>
</dbReference>
<evidence type="ECO:0000313" key="2">
    <source>
        <dbReference type="EMBL" id="MBJ7539094.1"/>
    </source>
</evidence>
<dbReference type="CDD" id="cd00093">
    <property type="entry name" value="HTH_XRE"/>
    <property type="match status" value="1"/>
</dbReference>
<reference evidence="2" key="1">
    <citation type="submission" date="2020-12" db="EMBL/GenBank/DDBJ databases">
        <title>Marinomonas arctica sp. nov., a psychrotolerant bacterium isolated from the Arctic.</title>
        <authorList>
            <person name="Zhang Y."/>
        </authorList>
    </citation>
    <scope>NUCLEOTIDE SEQUENCE</scope>
    <source>
        <strain evidence="2">C1424</strain>
    </source>
</reference>
<protein>
    <submittedName>
        <fullName evidence="2">Helix-turn-helix domain-containing protein</fullName>
    </submittedName>
</protein>
<dbReference type="SUPFAM" id="SSF51306">
    <property type="entry name" value="LexA/Signal peptidase"/>
    <property type="match status" value="1"/>
</dbReference>
<dbReference type="InterPro" id="IPR050077">
    <property type="entry name" value="LexA_repressor"/>
</dbReference>
<name>A0A934MXA2_9GAMM</name>
<keyword evidence="3" id="KW-1185">Reference proteome</keyword>
<dbReference type="InterPro" id="IPR036286">
    <property type="entry name" value="LexA/Signal_pep-like_sf"/>
</dbReference>
<dbReference type="CDD" id="cd06529">
    <property type="entry name" value="S24_LexA-like"/>
    <property type="match status" value="1"/>
</dbReference>
<evidence type="ECO:0000259" key="1">
    <source>
        <dbReference type="PROSITE" id="PS50943"/>
    </source>
</evidence>
<dbReference type="SUPFAM" id="SSF47413">
    <property type="entry name" value="lambda repressor-like DNA-binding domains"/>
    <property type="match status" value="1"/>
</dbReference>
<dbReference type="GO" id="GO:0003677">
    <property type="term" value="F:DNA binding"/>
    <property type="evidence" value="ECO:0007669"/>
    <property type="project" value="InterPro"/>
</dbReference>
<dbReference type="EMBL" id="JAEMNX010000020">
    <property type="protein sequence ID" value="MBJ7539094.1"/>
    <property type="molecule type" value="Genomic_DNA"/>
</dbReference>
<proteinExistence type="predicted"/>
<dbReference type="Proteomes" id="UP000628710">
    <property type="component" value="Unassembled WGS sequence"/>
</dbReference>
<dbReference type="InterPro" id="IPR039418">
    <property type="entry name" value="LexA-like"/>
</dbReference>
<dbReference type="InterPro" id="IPR001387">
    <property type="entry name" value="Cro/C1-type_HTH"/>
</dbReference>
<dbReference type="PANTHER" id="PTHR33516:SF2">
    <property type="entry name" value="LEXA REPRESSOR-RELATED"/>
    <property type="match status" value="1"/>
</dbReference>
<gene>
    <name evidence="2" type="ORF">I8J31_15560</name>
</gene>
<dbReference type="Gene3D" id="2.10.109.10">
    <property type="entry name" value="Umud Fragment, subunit A"/>
    <property type="match status" value="1"/>
</dbReference>
<organism evidence="2 3">
    <name type="scientific">Marinomonas transparens</name>
    <dbReference type="NCBI Taxonomy" id="2795388"/>
    <lineage>
        <taxon>Bacteria</taxon>
        <taxon>Pseudomonadati</taxon>
        <taxon>Pseudomonadota</taxon>
        <taxon>Gammaproteobacteria</taxon>
        <taxon>Oceanospirillales</taxon>
        <taxon>Oceanospirillaceae</taxon>
        <taxon>Marinomonas</taxon>
    </lineage>
</organism>
<dbReference type="PROSITE" id="PS50943">
    <property type="entry name" value="HTH_CROC1"/>
    <property type="match status" value="1"/>
</dbReference>
<dbReference type="InterPro" id="IPR010982">
    <property type="entry name" value="Lambda_DNA-bd_dom_sf"/>
</dbReference>
<dbReference type="Pfam" id="PF01381">
    <property type="entry name" value="HTH_3"/>
    <property type="match status" value="1"/>
</dbReference>
<dbReference type="Pfam" id="PF00717">
    <property type="entry name" value="Peptidase_S24"/>
    <property type="match status" value="1"/>
</dbReference>
<dbReference type="AlphaFoldDB" id="A0A934MXA2"/>
<accession>A0A934MXA2</accession>
<sequence length="217" mass="23953">MTIADRIKQKRIEQELTQAKLAKLVGISQQALQKIEDGSTQKPRDLVEIASALKCTAEWLKSGVLSEIREPALLYNNQQKSTSSSSFIHKAPIISYLQAMQWAEGKSPITKDIIWEETPSIVGENAFWLRVVGDSMTSASGLSIPEGYLILVEPSLSADNGDLVIAKLETGNEVTFKKLVIDAGQTYLKSLNSDYRPIEADKNCHIIGVVKEAKMTF</sequence>
<feature type="domain" description="HTH cro/C1-type" evidence="1">
    <location>
        <begin position="7"/>
        <end position="60"/>
    </location>
</feature>
<dbReference type="PANTHER" id="PTHR33516">
    <property type="entry name" value="LEXA REPRESSOR"/>
    <property type="match status" value="1"/>
</dbReference>
<evidence type="ECO:0000313" key="3">
    <source>
        <dbReference type="Proteomes" id="UP000628710"/>
    </source>
</evidence>
<dbReference type="SMART" id="SM00530">
    <property type="entry name" value="HTH_XRE"/>
    <property type="match status" value="1"/>
</dbReference>
<comment type="caution">
    <text evidence="2">The sequence shown here is derived from an EMBL/GenBank/DDBJ whole genome shotgun (WGS) entry which is preliminary data.</text>
</comment>
<dbReference type="InterPro" id="IPR015927">
    <property type="entry name" value="Peptidase_S24_S26A/B/C"/>
</dbReference>